<evidence type="ECO:0000256" key="2">
    <source>
        <dbReference type="ARBA" id="ARBA00022827"/>
    </source>
</evidence>
<comment type="caution">
    <text evidence="5">The sequence shown here is derived from an EMBL/GenBank/DDBJ whole genome shotgun (WGS) entry which is preliminary data.</text>
</comment>
<dbReference type="PANTHER" id="PTHR43884:SF20">
    <property type="entry name" value="ACYL-COA DEHYDROGENASE FADE28"/>
    <property type="match status" value="1"/>
</dbReference>
<dbReference type="InterPro" id="IPR036250">
    <property type="entry name" value="AcylCo_DH-like_C"/>
</dbReference>
<organism evidence="5 6">
    <name type="scientific">Dietzia maris</name>
    <dbReference type="NCBI Taxonomy" id="37915"/>
    <lineage>
        <taxon>Bacteria</taxon>
        <taxon>Bacillati</taxon>
        <taxon>Actinomycetota</taxon>
        <taxon>Actinomycetes</taxon>
        <taxon>Mycobacteriales</taxon>
        <taxon>Dietziaceae</taxon>
        <taxon>Dietzia</taxon>
    </lineage>
</organism>
<reference evidence="5 6" key="1">
    <citation type="submission" date="2018-06" db="EMBL/GenBank/DDBJ databases">
        <title>Whole genome sequencing of four bacterial strains from South Shetland trench revealing bio-synthetic gene clusters.</title>
        <authorList>
            <person name="Abdel-Mageed W.M."/>
            <person name="Lehri B."/>
            <person name="Jarmusch S.A."/>
            <person name="Miranda K."/>
            <person name="Goodfellow M."/>
            <person name="Jaspars M."/>
            <person name="Karlyshev A.V."/>
        </authorList>
    </citation>
    <scope>NUCLEOTIDE SEQUENCE [LARGE SCALE GENOMIC DNA]</scope>
    <source>
        <strain evidence="5 6">SST1</strain>
    </source>
</reference>
<keyword evidence="3" id="KW-0560">Oxidoreductase</keyword>
<dbReference type="Pfam" id="PF00441">
    <property type="entry name" value="Acyl-CoA_dh_1"/>
    <property type="match status" value="1"/>
</dbReference>
<dbReference type="InterPro" id="IPR009075">
    <property type="entry name" value="AcylCo_DH/oxidase_C"/>
</dbReference>
<evidence type="ECO:0000313" key="5">
    <source>
        <dbReference type="EMBL" id="RBA37909.1"/>
    </source>
</evidence>
<proteinExistence type="predicted"/>
<dbReference type="RefSeq" id="WP_119192232.1">
    <property type="nucleotide sequence ID" value="NZ_JBFBMK010000002.1"/>
</dbReference>
<dbReference type="Proteomes" id="UP000252187">
    <property type="component" value="Unassembled WGS sequence"/>
</dbReference>
<evidence type="ECO:0000256" key="3">
    <source>
        <dbReference type="ARBA" id="ARBA00023002"/>
    </source>
</evidence>
<evidence type="ECO:0000313" key="6">
    <source>
        <dbReference type="Proteomes" id="UP000252187"/>
    </source>
</evidence>
<name>A0A365PCB8_9ACTN</name>
<keyword evidence="1" id="KW-0285">Flavoprotein</keyword>
<keyword evidence="2" id="KW-0274">FAD</keyword>
<feature type="domain" description="Acyl-CoA dehydrogenase/oxidase C-terminal" evidence="4">
    <location>
        <begin position="65"/>
        <end position="193"/>
    </location>
</feature>
<accession>A0A365PCB8</accession>
<protein>
    <recommendedName>
        <fullName evidence="4">Acyl-CoA dehydrogenase/oxidase C-terminal domain-containing protein</fullName>
    </recommendedName>
</protein>
<dbReference type="EMBL" id="QNTT01000011">
    <property type="protein sequence ID" value="RBA37909.1"/>
    <property type="molecule type" value="Genomic_DNA"/>
</dbReference>
<evidence type="ECO:0000259" key="4">
    <source>
        <dbReference type="Pfam" id="PF00441"/>
    </source>
</evidence>
<dbReference type="PANTHER" id="PTHR43884">
    <property type="entry name" value="ACYL-COA DEHYDROGENASE"/>
    <property type="match status" value="1"/>
</dbReference>
<dbReference type="AlphaFoldDB" id="A0A365PCB8"/>
<dbReference type="SUPFAM" id="SSF47203">
    <property type="entry name" value="Acyl-CoA dehydrogenase C-terminal domain-like"/>
    <property type="match status" value="1"/>
</dbReference>
<sequence>MIYGLDENELALVEGSAPGVRRTVGEQLDGTRQLATGELDGVTARRMSGPDVASRLEGVRSRILIALAAEQVGLARRCLEMALEYAGTRQQFGRTIGSFQGIKHKLVDLLVAIELAEATVLDASGGAEQGSDGPSAAEVADLAAASRVLASRAAMTAAEEAIQVHGGIGFTWEHRLHHYFRRAKADQLLFGDEYAYVQAVGESLTAR</sequence>
<evidence type="ECO:0000256" key="1">
    <source>
        <dbReference type="ARBA" id="ARBA00022630"/>
    </source>
</evidence>
<dbReference type="Gene3D" id="1.20.140.10">
    <property type="entry name" value="Butyryl-CoA Dehydrogenase, subunit A, domain 3"/>
    <property type="match status" value="1"/>
</dbReference>
<gene>
    <name evidence="5" type="ORF">DQ226_06090</name>
</gene>
<dbReference type="GO" id="GO:0003995">
    <property type="term" value="F:acyl-CoA dehydrogenase activity"/>
    <property type="evidence" value="ECO:0007669"/>
    <property type="project" value="TreeGrafter"/>
</dbReference>